<comment type="caution">
    <text evidence="2">The sequence shown here is derived from an EMBL/GenBank/DDBJ whole genome shotgun (WGS) entry which is preliminary data.</text>
</comment>
<feature type="compositionally biased region" description="Polar residues" evidence="1">
    <location>
        <begin position="431"/>
        <end position="447"/>
    </location>
</feature>
<feature type="region of interest" description="Disordered" evidence="1">
    <location>
        <begin position="63"/>
        <end position="211"/>
    </location>
</feature>
<dbReference type="AlphaFoldDB" id="A0A5J4UQX3"/>
<feature type="region of interest" description="Disordered" evidence="1">
    <location>
        <begin position="401"/>
        <end position="488"/>
    </location>
</feature>
<evidence type="ECO:0000313" key="2">
    <source>
        <dbReference type="EMBL" id="KAA6372185.1"/>
    </source>
</evidence>
<proteinExistence type="predicted"/>
<sequence length="488" mass="55491">VLTKETIKDHIDKWMLKGFDLIPLGKDDEGQYWPGFGPGVPHATDWKKEHHFDLRVAYVRKEYDSEDDSDTLQPTKATRQEFRNRFGRFRNRSLSPHYKRSRYDSSNRGNESRERSGSRGYSISREYQGLRETRTDADRNFNGFESRNEPRGRGRETTHQYDDKNRGEGWYDNPNDDWTKRTQMQKDPPDNLSDRDSTWTEDEVPQHQVATPLHKQPVLQSQIVQIVSPLPRKISTGMNKDKPVIQSQLPATPTQKPVHRAGFKQRLKKTDRELEQSKAKQQLQQQENNDFNNTNVEIPDIQGTVGQLIGLQPSSGAQSSGLNAGLRLKEAGSISASNSERTEPQINESHEDNSNEEEKEQTDEATLKQNKDYRVIIISQLPVLENLGTQQQNNQGLNSLSQMEKDNKGFAPGGVQEKPKQGRGSKKSKTEGLNASDENQGNNAQAQTKTTSKVPKPKSVSKRGRKAAEEVKPEPKNSNNESKEEYSL</sequence>
<feature type="compositionally biased region" description="Basic and acidic residues" evidence="1">
    <location>
        <begin position="466"/>
        <end position="488"/>
    </location>
</feature>
<feature type="region of interest" description="Disordered" evidence="1">
    <location>
        <begin position="268"/>
        <end position="295"/>
    </location>
</feature>
<dbReference type="Proteomes" id="UP000324800">
    <property type="component" value="Unassembled WGS sequence"/>
</dbReference>
<feature type="compositionally biased region" description="Basic and acidic residues" evidence="1">
    <location>
        <begin position="101"/>
        <end position="117"/>
    </location>
</feature>
<evidence type="ECO:0000313" key="3">
    <source>
        <dbReference type="Proteomes" id="UP000324800"/>
    </source>
</evidence>
<protein>
    <submittedName>
        <fullName evidence="2">Uncharacterized protein</fullName>
    </submittedName>
</protein>
<evidence type="ECO:0000256" key="1">
    <source>
        <dbReference type="SAM" id="MobiDB-lite"/>
    </source>
</evidence>
<feature type="compositionally biased region" description="Low complexity" evidence="1">
    <location>
        <begin position="118"/>
        <end position="127"/>
    </location>
</feature>
<reference evidence="2 3" key="1">
    <citation type="submission" date="2019-03" db="EMBL/GenBank/DDBJ databases">
        <title>Single cell metagenomics reveals metabolic interactions within the superorganism composed of flagellate Streblomastix strix and complex community of Bacteroidetes bacteria on its surface.</title>
        <authorList>
            <person name="Treitli S.C."/>
            <person name="Kolisko M."/>
            <person name="Husnik F."/>
            <person name="Keeling P."/>
            <person name="Hampl V."/>
        </authorList>
    </citation>
    <scope>NUCLEOTIDE SEQUENCE [LARGE SCALE GENOMIC DNA]</scope>
    <source>
        <strain evidence="2">ST1C</strain>
    </source>
</reference>
<gene>
    <name evidence="2" type="ORF">EZS28_032288</name>
</gene>
<organism evidence="2 3">
    <name type="scientific">Streblomastix strix</name>
    <dbReference type="NCBI Taxonomy" id="222440"/>
    <lineage>
        <taxon>Eukaryota</taxon>
        <taxon>Metamonada</taxon>
        <taxon>Preaxostyla</taxon>
        <taxon>Oxymonadida</taxon>
        <taxon>Streblomastigidae</taxon>
        <taxon>Streblomastix</taxon>
    </lineage>
</organism>
<feature type="compositionally biased region" description="Acidic residues" evidence="1">
    <location>
        <begin position="354"/>
        <end position="363"/>
    </location>
</feature>
<feature type="compositionally biased region" description="Basic and acidic residues" evidence="1">
    <location>
        <begin position="340"/>
        <end position="353"/>
    </location>
</feature>
<feature type="compositionally biased region" description="Basic and acidic residues" evidence="1">
    <location>
        <begin position="128"/>
        <end position="139"/>
    </location>
</feature>
<feature type="compositionally biased region" description="Basic and acidic residues" evidence="1">
    <location>
        <begin position="187"/>
        <end position="198"/>
    </location>
</feature>
<feature type="compositionally biased region" description="Basic residues" evidence="1">
    <location>
        <begin position="455"/>
        <end position="465"/>
    </location>
</feature>
<feature type="non-terminal residue" evidence="2">
    <location>
        <position position="1"/>
    </location>
</feature>
<dbReference type="EMBL" id="SNRW01013815">
    <property type="protein sequence ID" value="KAA6372185.1"/>
    <property type="molecule type" value="Genomic_DNA"/>
</dbReference>
<name>A0A5J4UQX3_9EUKA</name>
<feature type="compositionally biased region" description="Basic and acidic residues" evidence="1">
    <location>
        <begin position="268"/>
        <end position="278"/>
    </location>
</feature>
<feature type="region of interest" description="Disordered" evidence="1">
    <location>
        <begin position="333"/>
        <end position="369"/>
    </location>
</feature>
<feature type="compositionally biased region" description="Basic and acidic residues" evidence="1">
    <location>
        <begin position="146"/>
        <end position="169"/>
    </location>
</feature>
<accession>A0A5J4UQX3</accession>